<proteinExistence type="inferred from homology"/>
<evidence type="ECO:0000256" key="1">
    <source>
        <dbReference type="ARBA" id="ARBA00001966"/>
    </source>
</evidence>
<dbReference type="Gene3D" id="3.40.50.11900">
    <property type="match status" value="1"/>
</dbReference>
<accession>A0A6M0H3N0</accession>
<sequence length="423" mass="49148">MNLFETYSNLVCDNIENNPRKSFDVLKLGYWVEGNILSKFKEKSFLPSQKYLTKISMEFILQAMNDNENSAIVNIFTPCEFLHAMNITPMFIEGISSYISGADCERGFIEFIENAGLSESYCSYHKTFLGASESKVLKKPKCAITTTIACDANINTFRRISKSYDIPKYIIDVPYNYSNESIEYVIIQLKELVTFLEDNFKRKLNEEKLKEVIVRENKCLEYYDEFLKELKMKYYPNTLTLEMYRIFVTHVFLGHSKSLKYYKMLVDDIKFRCEKCSGNRILWTHLIPIYSKPLKDIFNFNLSNQLVICDFNFNNIIKLDSNKPYESIAKKLILNKFNGAYERRAGNILDFCNKLDIDGVINFCHMGCKQSLGGANLLKSKLEENNIKTLILDGDGIDKRNSQEEQIRTRVEAFLDIVKAVKK</sequence>
<keyword evidence="3" id="KW-0408">Iron</keyword>
<reference evidence="4 5" key="1">
    <citation type="submission" date="2020-02" db="EMBL/GenBank/DDBJ databases">
        <title>Genome assembly of a novel Clostridium senegalense strain.</title>
        <authorList>
            <person name="Gupta T.B."/>
            <person name="Jauregui R."/>
            <person name="Maclean P."/>
            <person name="Nawarathana A."/>
            <person name="Brightwell G."/>
        </authorList>
    </citation>
    <scope>NUCLEOTIDE SEQUENCE [LARGE SCALE GENOMIC DNA]</scope>
    <source>
        <strain evidence="4 5">AGRFS4</strain>
    </source>
</reference>
<evidence type="ECO:0000256" key="3">
    <source>
        <dbReference type="ARBA" id="ARBA00023014"/>
    </source>
</evidence>
<dbReference type="RefSeq" id="WP_199870027.1">
    <property type="nucleotide sequence ID" value="NZ_JAAGPU010000016.1"/>
</dbReference>
<dbReference type="Proteomes" id="UP000481872">
    <property type="component" value="Unassembled WGS sequence"/>
</dbReference>
<dbReference type="GO" id="GO:0016836">
    <property type="term" value="F:hydro-lyase activity"/>
    <property type="evidence" value="ECO:0007669"/>
    <property type="project" value="UniProtKB-ARBA"/>
</dbReference>
<dbReference type="PANTHER" id="PTHR30548:SF2">
    <property type="entry name" value="2-HYDROXYACYL-COA DEHYDRATASE,D-COMPONENT"/>
    <property type="match status" value="1"/>
</dbReference>
<dbReference type="Gene3D" id="3.40.50.11890">
    <property type="match status" value="1"/>
</dbReference>
<gene>
    <name evidence="4" type="ORF">G3M99_09775</name>
</gene>
<dbReference type="InterPro" id="IPR010327">
    <property type="entry name" value="FldB/FldC_alpha/beta"/>
</dbReference>
<evidence type="ECO:0000256" key="2">
    <source>
        <dbReference type="ARBA" id="ARBA00005806"/>
    </source>
</evidence>
<comment type="cofactor">
    <cofactor evidence="1">
        <name>[4Fe-4S] cluster</name>
        <dbReference type="ChEBI" id="CHEBI:49883"/>
    </cofactor>
</comment>
<dbReference type="EMBL" id="JAAGPU010000016">
    <property type="protein sequence ID" value="NEU05137.1"/>
    <property type="molecule type" value="Genomic_DNA"/>
</dbReference>
<organism evidence="4 5">
    <name type="scientific">Clostridium senegalense</name>
    <dbReference type="NCBI Taxonomy" id="1465809"/>
    <lineage>
        <taxon>Bacteria</taxon>
        <taxon>Bacillati</taxon>
        <taxon>Bacillota</taxon>
        <taxon>Clostridia</taxon>
        <taxon>Eubacteriales</taxon>
        <taxon>Clostridiaceae</taxon>
        <taxon>Clostridium</taxon>
    </lineage>
</organism>
<dbReference type="GO" id="GO:0051536">
    <property type="term" value="F:iron-sulfur cluster binding"/>
    <property type="evidence" value="ECO:0007669"/>
    <property type="project" value="UniProtKB-KW"/>
</dbReference>
<keyword evidence="3" id="KW-0479">Metal-binding</keyword>
<evidence type="ECO:0000313" key="5">
    <source>
        <dbReference type="Proteomes" id="UP000481872"/>
    </source>
</evidence>
<keyword evidence="5" id="KW-1185">Reference proteome</keyword>
<protein>
    <submittedName>
        <fullName evidence="4">2-hydroxyacyl-CoA dehydratase</fullName>
    </submittedName>
</protein>
<keyword evidence="3" id="KW-0411">Iron-sulfur</keyword>
<dbReference type="Pfam" id="PF06050">
    <property type="entry name" value="HGD-D"/>
    <property type="match status" value="1"/>
</dbReference>
<dbReference type="PANTHER" id="PTHR30548">
    <property type="entry name" value="2-HYDROXYGLUTARYL-COA DEHYDRATASE, D-COMPONENT-RELATED"/>
    <property type="match status" value="1"/>
</dbReference>
<comment type="caution">
    <text evidence="4">The sequence shown here is derived from an EMBL/GenBank/DDBJ whole genome shotgun (WGS) entry which is preliminary data.</text>
</comment>
<name>A0A6M0H3N0_9CLOT</name>
<dbReference type="AlphaFoldDB" id="A0A6M0H3N0"/>
<evidence type="ECO:0000313" key="4">
    <source>
        <dbReference type="EMBL" id="NEU05137.1"/>
    </source>
</evidence>
<comment type="similarity">
    <text evidence="2">Belongs to the FldB/FldC dehydratase alpha/beta subunit family.</text>
</comment>